<keyword evidence="2" id="KW-1185">Reference proteome</keyword>
<sequence>MTLLAEHCTSRLVEARVPRVLRLQYLQSSPSARLSSSFLRSPFCPRICVCSTYWMALVASCGVLRMARMLSRPDRLAKMRFRRFLRLLQWRRMWATVCRLAPQSQRGLLTSGTLRAKRKSLKPIFSVRSCTSSALSRLVSPSWSRSTFLVGVN</sequence>
<organism evidence="1 2">
    <name type="scientific">Didymella exigua CBS 183.55</name>
    <dbReference type="NCBI Taxonomy" id="1150837"/>
    <lineage>
        <taxon>Eukaryota</taxon>
        <taxon>Fungi</taxon>
        <taxon>Dikarya</taxon>
        <taxon>Ascomycota</taxon>
        <taxon>Pezizomycotina</taxon>
        <taxon>Dothideomycetes</taxon>
        <taxon>Pleosporomycetidae</taxon>
        <taxon>Pleosporales</taxon>
        <taxon>Pleosporineae</taxon>
        <taxon>Didymellaceae</taxon>
        <taxon>Didymella</taxon>
    </lineage>
</organism>
<dbReference type="Proteomes" id="UP000800082">
    <property type="component" value="Unassembled WGS sequence"/>
</dbReference>
<evidence type="ECO:0000313" key="2">
    <source>
        <dbReference type="Proteomes" id="UP000800082"/>
    </source>
</evidence>
<evidence type="ECO:0000313" key="1">
    <source>
        <dbReference type="EMBL" id="KAF1923271.1"/>
    </source>
</evidence>
<dbReference type="OrthoDB" id="3944058at2759"/>
<proteinExistence type="predicted"/>
<protein>
    <submittedName>
        <fullName evidence="1">Uncharacterized protein</fullName>
    </submittedName>
</protein>
<dbReference type="RefSeq" id="XP_033443524.1">
    <property type="nucleotide sequence ID" value="XM_033589349.1"/>
</dbReference>
<dbReference type="AlphaFoldDB" id="A0A6A5R572"/>
<dbReference type="EMBL" id="ML979007">
    <property type="protein sequence ID" value="KAF1923271.1"/>
    <property type="molecule type" value="Genomic_DNA"/>
</dbReference>
<name>A0A6A5R572_9PLEO</name>
<accession>A0A6A5R572</accession>
<gene>
    <name evidence="1" type="ORF">M421DRAFT_327630</name>
</gene>
<reference evidence="1" key="1">
    <citation type="journal article" date="2020" name="Stud. Mycol.">
        <title>101 Dothideomycetes genomes: a test case for predicting lifestyles and emergence of pathogens.</title>
        <authorList>
            <person name="Haridas S."/>
            <person name="Albert R."/>
            <person name="Binder M."/>
            <person name="Bloem J."/>
            <person name="Labutti K."/>
            <person name="Salamov A."/>
            <person name="Andreopoulos B."/>
            <person name="Baker S."/>
            <person name="Barry K."/>
            <person name="Bills G."/>
            <person name="Bluhm B."/>
            <person name="Cannon C."/>
            <person name="Castanera R."/>
            <person name="Culley D."/>
            <person name="Daum C."/>
            <person name="Ezra D."/>
            <person name="Gonzalez J."/>
            <person name="Henrissat B."/>
            <person name="Kuo A."/>
            <person name="Liang C."/>
            <person name="Lipzen A."/>
            <person name="Lutzoni F."/>
            <person name="Magnuson J."/>
            <person name="Mondo S."/>
            <person name="Nolan M."/>
            <person name="Ohm R."/>
            <person name="Pangilinan J."/>
            <person name="Park H.-J."/>
            <person name="Ramirez L."/>
            <person name="Alfaro M."/>
            <person name="Sun H."/>
            <person name="Tritt A."/>
            <person name="Yoshinaga Y."/>
            <person name="Zwiers L.-H."/>
            <person name="Turgeon B."/>
            <person name="Goodwin S."/>
            <person name="Spatafora J."/>
            <person name="Crous P."/>
            <person name="Grigoriev I."/>
        </authorList>
    </citation>
    <scope>NUCLEOTIDE SEQUENCE</scope>
    <source>
        <strain evidence="1">CBS 183.55</strain>
    </source>
</reference>
<dbReference type="GeneID" id="54346996"/>